<comment type="caution">
    <text evidence="1">The sequence shown here is derived from an EMBL/GenBank/DDBJ whole genome shotgun (WGS) entry which is preliminary data.</text>
</comment>
<name>A0A852VP22_9BACT</name>
<evidence type="ECO:0000313" key="2">
    <source>
        <dbReference type="Proteomes" id="UP000564385"/>
    </source>
</evidence>
<proteinExistence type="predicted"/>
<accession>A0A852VP22</accession>
<gene>
    <name evidence="1" type="ORF">HDF08_003934</name>
</gene>
<dbReference type="AlphaFoldDB" id="A0A852VP22"/>
<reference evidence="1 2" key="1">
    <citation type="submission" date="2020-07" db="EMBL/GenBank/DDBJ databases">
        <title>Genomic Encyclopedia of Type Strains, Phase IV (KMG-V): Genome sequencing to study the core and pangenomes of soil and plant-associated prokaryotes.</title>
        <authorList>
            <person name="Whitman W."/>
        </authorList>
    </citation>
    <scope>NUCLEOTIDE SEQUENCE [LARGE SCALE GENOMIC DNA]</scope>
    <source>
        <strain evidence="1 2">M8UP22</strain>
    </source>
</reference>
<organism evidence="1 2">
    <name type="scientific">Tunturiibacter lichenicola</name>
    <dbReference type="NCBI Taxonomy" id="2051959"/>
    <lineage>
        <taxon>Bacteria</taxon>
        <taxon>Pseudomonadati</taxon>
        <taxon>Acidobacteriota</taxon>
        <taxon>Terriglobia</taxon>
        <taxon>Terriglobales</taxon>
        <taxon>Acidobacteriaceae</taxon>
        <taxon>Tunturiibacter</taxon>
    </lineage>
</organism>
<dbReference type="Proteomes" id="UP000564385">
    <property type="component" value="Unassembled WGS sequence"/>
</dbReference>
<protein>
    <submittedName>
        <fullName evidence="1">Uncharacterized protein</fullName>
    </submittedName>
</protein>
<evidence type="ECO:0000313" key="1">
    <source>
        <dbReference type="EMBL" id="NYF91815.1"/>
    </source>
</evidence>
<dbReference type="EMBL" id="JACCCU010000003">
    <property type="protein sequence ID" value="NYF91815.1"/>
    <property type="molecule type" value="Genomic_DNA"/>
</dbReference>
<sequence>MNLRIAAIRSGTDPVRKLTIGSFQHWLEAPLTCPKCDVTYLLAVDWDQSSDRWFPETSKPLITLLRKAIHMGHTTSHRVTHFETEGVIVESIVESITPPS</sequence>